<feature type="region of interest" description="Disordered" evidence="1">
    <location>
        <begin position="48"/>
        <end position="76"/>
    </location>
</feature>
<sequence length="141" mass="15938">MAALTHKPQSQTITANCSHKLNRELPRPRARSRALCNFRSSAAPHLCHVDGNRLKQPPPKPLLSSHAPDLRTSEVSVRVRETKRELRQSERSRKGSDVVELEVEYDLGRSAYEVAPRESIAADVNRERWRQRHLDGEGAAS</sequence>
<dbReference type="EMBL" id="JBEDUW010000007">
    <property type="protein sequence ID" value="KAK9911921.1"/>
    <property type="molecule type" value="Genomic_DNA"/>
</dbReference>
<evidence type="ECO:0000313" key="2">
    <source>
        <dbReference type="EMBL" id="KAK9911921.1"/>
    </source>
</evidence>
<proteinExistence type="predicted"/>
<dbReference type="Proteomes" id="UP001457282">
    <property type="component" value="Unassembled WGS sequence"/>
</dbReference>
<organism evidence="2 3">
    <name type="scientific">Rubus argutus</name>
    <name type="common">Southern blackberry</name>
    <dbReference type="NCBI Taxonomy" id="59490"/>
    <lineage>
        <taxon>Eukaryota</taxon>
        <taxon>Viridiplantae</taxon>
        <taxon>Streptophyta</taxon>
        <taxon>Embryophyta</taxon>
        <taxon>Tracheophyta</taxon>
        <taxon>Spermatophyta</taxon>
        <taxon>Magnoliopsida</taxon>
        <taxon>eudicotyledons</taxon>
        <taxon>Gunneridae</taxon>
        <taxon>Pentapetalae</taxon>
        <taxon>rosids</taxon>
        <taxon>fabids</taxon>
        <taxon>Rosales</taxon>
        <taxon>Rosaceae</taxon>
        <taxon>Rosoideae</taxon>
        <taxon>Rosoideae incertae sedis</taxon>
        <taxon>Rubus</taxon>
    </lineage>
</organism>
<evidence type="ECO:0000256" key="1">
    <source>
        <dbReference type="SAM" id="MobiDB-lite"/>
    </source>
</evidence>
<accession>A0AAW1VXY7</accession>
<gene>
    <name evidence="2" type="ORF">M0R45_035801</name>
</gene>
<evidence type="ECO:0000313" key="3">
    <source>
        <dbReference type="Proteomes" id="UP001457282"/>
    </source>
</evidence>
<dbReference type="AlphaFoldDB" id="A0AAW1VXY7"/>
<reference evidence="2 3" key="1">
    <citation type="journal article" date="2023" name="G3 (Bethesda)">
        <title>A chromosome-length genome assembly and annotation of blackberry (Rubus argutus, cv. 'Hillquist').</title>
        <authorList>
            <person name="Bruna T."/>
            <person name="Aryal R."/>
            <person name="Dudchenko O."/>
            <person name="Sargent D.J."/>
            <person name="Mead D."/>
            <person name="Buti M."/>
            <person name="Cavallini A."/>
            <person name="Hytonen T."/>
            <person name="Andres J."/>
            <person name="Pham M."/>
            <person name="Weisz D."/>
            <person name="Mascagni F."/>
            <person name="Usai G."/>
            <person name="Natali L."/>
            <person name="Bassil N."/>
            <person name="Fernandez G.E."/>
            <person name="Lomsadze A."/>
            <person name="Armour M."/>
            <person name="Olukolu B."/>
            <person name="Poorten T."/>
            <person name="Britton C."/>
            <person name="Davik J."/>
            <person name="Ashrafi H."/>
            <person name="Aiden E.L."/>
            <person name="Borodovsky M."/>
            <person name="Worthington M."/>
        </authorList>
    </citation>
    <scope>NUCLEOTIDE SEQUENCE [LARGE SCALE GENOMIC DNA]</scope>
    <source>
        <strain evidence="2">PI 553951</strain>
    </source>
</reference>
<keyword evidence="3" id="KW-1185">Reference proteome</keyword>
<comment type="caution">
    <text evidence="2">The sequence shown here is derived from an EMBL/GenBank/DDBJ whole genome shotgun (WGS) entry which is preliminary data.</text>
</comment>
<name>A0AAW1VXY7_RUBAR</name>
<protein>
    <submittedName>
        <fullName evidence="2">Uncharacterized protein</fullName>
    </submittedName>
</protein>